<keyword evidence="2" id="KW-1185">Reference proteome</keyword>
<gene>
    <name evidence="1" type="ORF">H4W81_002594</name>
</gene>
<comment type="caution">
    <text evidence="1">The sequence shown here is derived from an EMBL/GenBank/DDBJ whole genome shotgun (WGS) entry which is preliminary data.</text>
</comment>
<sequence>MRHPPRLSREEWADLTAEERLAMLLVDEPRPDAVHERALEAFEGWRRRGPA</sequence>
<evidence type="ECO:0000313" key="2">
    <source>
        <dbReference type="Proteomes" id="UP000661607"/>
    </source>
</evidence>
<dbReference type="Proteomes" id="UP000661607">
    <property type="component" value="Unassembled WGS sequence"/>
</dbReference>
<protein>
    <submittedName>
        <fullName evidence="1">Uncharacterized protein</fullName>
    </submittedName>
</protein>
<name>A0ABR9KDB2_9ACTN</name>
<accession>A0ABR9KDB2</accession>
<reference evidence="1 2" key="1">
    <citation type="submission" date="2020-10" db="EMBL/GenBank/DDBJ databases">
        <title>Sequencing the genomes of 1000 actinobacteria strains.</title>
        <authorList>
            <person name="Klenk H.-P."/>
        </authorList>
    </citation>
    <scope>NUCLEOTIDE SEQUENCE [LARGE SCALE GENOMIC DNA]</scope>
    <source>
        <strain evidence="1 2">DSM 43748</strain>
    </source>
</reference>
<dbReference type="RefSeq" id="WP_192775029.1">
    <property type="nucleotide sequence ID" value="NZ_BAAASY010000057.1"/>
</dbReference>
<proteinExistence type="predicted"/>
<evidence type="ECO:0000313" key="1">
    <source>
        <dbReference type="EMBL" id="MBE1559815.1"/>
    </source>
</evidence>
<dbReference type="EMBL" id="JADBEF010000001">
    <property type="protein sequence ID" value="MBE1559815.1"/>
    <property type="molecule type" value="Genomic_DNA"/>
</dbReference>
<organism evidence="1 2">
    <name type="scientific">Nonomuraea africana</name>
    <dbReference type="NCBI Taxonomy" id="46171"/>
    <lineage>
        <taxon>Bacteria</taxon>
        <taxon>Bacillati</taxon>
        <taxon>Actinomycetota</taxon>
        <taxon>Actinomycetes</taxon>
        <taxon>Streptosporangiales</taxon>
        <taxon>Streptosporangiaceae</taxon>
        <taxon>Nonomuraea</taxon>
    </lineage>
</organism>